<dbReference type="InterPro" id="IPR011145">
    <property type="entry name" value="Scavenger_mRNA_decap_enz_N"/>
</dbReference>
<organism evidence="6 7">
    <name type="scientific">Trichostrongylus colubriformis</name>
    <name type="common">Black scour worm</name>
    <dbReference type="NCBI Taxonomy" id="6319"/>
    <lineage>
        <taxon>Eukaryota</taxon>
        <taxon>Metazoa</taxon>
        <taxon>Ecdysozoa</taxon>
        <taxon>Nematoda</taxon>
        <taxon>Chromadorea</taxon>
        <taxon>Rhabditida</taxon>
        <taxon>Rhabditina</taxon>
        <taxon>Rhabditomorpha</taxon>
        <taxon>Strongyloidea</taxon>
        <taxon>Trichostrongylidae</taxon>
        <taxon>Trichostrongylus</taxon>
    </lineage>
</organism>
<feature type="non-terminal residue" evidence="6">
    <location>
        <position position="120"/>
    </location>
</feature>
<comment type="catalytic activity">
    <reaction evidence="5">
        <text>a 5'-end (N(7)-methyl 5'-triphosphoguanosine)-ribonucleoside in mRNA + H2O = N(7)-methyl-GMP + a 5'-end diphospho-ribonucleoside in mRNA + 2 H(+)</text>
        <dbReference type="Rhea" id="RHEA:65388"/>
        <dbReference type="Rhea" id="RHEA-COMP:17165"/>
        <dbReference type="Rhea" id="RHEA-COMP:17167"/>
        <dbReference type="ChEBI" id="CHEBI:15377"/>
        <dbReference type="ChEBI" id="CHEBI:15378"/>
        <dbReference type="ChEBI" id="CHEBI:58285"/>
        <dbReference type="ChEBI" id="CHEBI:156461"/>
        <dbReference type="ChEBI" id="CHEBI:167616"/>
        <dbReference type="EC" id="3.6.1.59"/>
    </reaction>
</comment>
<dbReference type="GO" id="GO:0000340">
    <property type="term" value="F:RNA 7-methylguanosine cap binding"/>
    <property type="evidence" value="ECO:0007669"/>
    <property type="project" value="TreeGrafter"/>
</dbReference>
<dbReference type="GO" id="GO:0005634">
    <property type="term" value="C:nucleus"/>
    <property type="evidence" value="ECO:0007669"/>
    <property type="project" value="TreeGrafter"/>
</dbReference>
<dbReference type="PANTHER" id="PTHR12978:SF0">
    <property type="entry name" value="M7GPPPX DIPHOSPHATASE"/>
    <property type="match status" value="1"/>
</dbReference>
<evidence type="ECO:0000256" key="3">
    <source>
        <dbReference type="ARBA" id="ARBA00029885"/>
    </source>
</evidence>
<dbReference type="FunFam" id="3.30.200.40:FF:000003">
    <property type="entry name" value="m7GpppX diphosphatase"/>
    <property type="match status" value="1"/>
</dbReference>
<comment type="caution">
    <text evidence="6">The sequence shown here is derived from an EMBL/GenBank/DDBJ whole genome shotgun (WGS) entry which is preliminary data.</text>
</comment>
<protein>
    <recommendedName>
        <fullName evidence="2">m7GpppX diphosphatase</fullName>
        <ecNumber evidence="1">3.6.1.59</ecNumber>
    </recommendedName>
    <alternativeName>
        <fullName evidence="4">Decapping scavenger enzyme</fullName>
    </alternativeName>
    <alternativeName>
        <fullName evidence="3">Scavenger mRNA-decapping enzyme DcpS</fullName>
    </alternativeName>
</protein>
<evidence type="ECO:0000256" key="5">
    <source>
        <dbReference type="ARBA" id="ARBA00048222"/>
    </source>
</evidence>
<reference evidence="6 7" key="1">
    <citation type="submission" date="2019-10" db="EMBL/GenBank/DDBJ databases">
        <title>Assembly and Annotation for the nematode Trichostrongylus colubriformis.</title>
        <authorList>
            <person name="Martin J."/>
        </authorList>
    </citation>
    <scope>NUCLEOTIDE SEQUENCE [LARGE SCALE GENOMIC DNA]</scope>
    <source>
        <strain evidence="6">G859</strain>
        <tissue evidence="6">Whole worm</tissue>
    </source>
</reference>
<evidence type="ECO:0000256" key="1">
    <source>
        <dbReference type="ARBA" id="ARBA00012520"/>
    </source>
</evidence>
<evidence type="ECO:0000313" key="7">
    <source>
        <dbReference type="Proteomes" id="UP001331761"/>
    </source>
</evidence>
<dbReference type="EC" id="3.6.1.59" evidence="1"/>
<proteinExistence type="predicted"/>
<name>A0AAN8EYM1_TRICO</name>
<keyword evidence="7" id="KW-1185">Reference proteome</keyword>
<evidence type="ECO:0000256" key="2">
    <source>
        <dbReference type="ARBA" id="ARBA00015636"/>
    </source>
</evidence>
<dbReference type="InterPro" id="IPR008594">
    <property type="entry name" value="DcpS/DCS2"/>
</dbReference>
<dbReference type="AlphaFoldDB" id="A0AAN8EYM1"/>
<dbReference type="GO" id="GO:0000932">
    <property type="term" value="C:P-body"/>
    <property type="evidence" value="ECO:0007669"/>
    <property type="project" value="TreeGrafter"/>
</dbReference>
<dbReference type="PANTHER" id="PTHR12978">
    <property type="entry name" value="HISTIDINE TRIAD HIT PROTEIN MEMBER"/>
    <property type="match status" value="1"/>
</dbReference>
<evidence type="ECO:0000313" key="6">
    <source>
        <dbReference type="EMBL" id="KAK5967055.1"/>
    </source>
</evidence>
<gene>
    <name evidence="6" type="ORF">GCK32_002124</name>
</gene>
<sequence>MCKTGRDSDILMKVAEVNGSAATELKDAREVVHEGNENAAQAWLRAASFKEILGSDASHKSLFILVEHGSGEQGVLLLNKSPFSENAEDIRAIIESAELSEIMKNDIFGSYDVVIPSNLN</sequence>
<dbReference type="GO" id="GO:0000290">
    <property type="term" value="P:deadenylation-dependent decapping of nuclear-transcribed mRNA"/>
    <property type="evidence" value="ECO:0007669"/>
    <property type="project" value="InterPro"/>
</dbReference>
<evidence type="ECO:0000256" key="4">
    <source>
        <dbReference type="ARBA" id="ARBA00030609"/>
    </source>
</evidence>
<accession>A0AAN8EYM1</accession>
<dbReference type="GO" id="GO:0140932">
    <property type="term" value="F:5'-(N(7)-methyl 5'-triphosphoguanosine)-[mRNA] diphosphatase activity"/>
    <property type="evidence" value="ECO:0007669"/>
    <property type="project" value="UniProtKB-EC"/>
</dbReference>
<dbReference type="EMBL" id="WIXE01022838">
    <property type="protein sequence ID" value="KAK5967055.1"/>
    <property type="molecule type" value="Genomic_DNA"/>
</dbReference>
<dbReference type="Proteomes" id="UP001331761">
    <property type="component" value="Unassembled WGS sequence"/>
</dbReference>
<dbReference type="Gene3D" id="3.30.200.40">
    <property type="entry name" value="Scavenger mRNA decapping enzyme, N-terminal domain"/>
    <property type="match status" value="1"/>
</dbReference>
<dbReference type="SUPFAM" id="SSF102860">
    <property type="entry name" value="mRNA decapping enzyme DcpS N-terminal domain"/>
    <property type="match status" value="1"/>
</dbReference>